<sequence length="638" mass="71151">MSSRYDYNPPAPIIPTDNDVLCGRGVNIAAHPGNERFRTLITTRSDAAYCHTYSATEKRAVAEEIVRHINSLDPPGRFLKREGRGHVTRGLNGPWEELSHKEAVKKACQALRDCNRPDRETYALGVAAPEDVQIIAEERARSGISGKEYAAKAAEVIQEETQKQLHEAMSQAGIPDDQIEEQLKRQRLDPTYVIPGFAMTAAGTFQPIGANIPIGGMTSIGPDGLPVMEGGVSVPIDPATLYNQVIPPVILQVPHPMFDIGPIDMEAAREARRIAGYRHPTLDPPAEEGDEDHLEHLREGDDEHLEELHEGEEEHMEHLDEAHEEHAEHLHEGHEMHVDHLHEGNEMHVDHLHEGVEGHVEHLHDGDEEHGEHHHEGEHGHEVQLHEGEEVHFEQMQERIDVHMEQIQGENIHLEHLQGEATHMDQLQHGDIPVEQMKGEDTLVEQIQRDYTHVEHLQGEDTPVEQMQRDDSPVEHLQGEVNHLDQMQRKDTPMEQIKGEDTLVEHLQEQDTPAEQMQGDDTPVEQVQGDDTPVEQVQEDDTPVEQMQGDGTPVEQVQGDGTPVEQMQGDGTPLEQTQETIEKIAESQAAAVEEAGTVVAGLDSAHHFITNEGVIAQDAAVELKVEEGVGENQEEVIV</sequence>
<evidence type="ECO:0000256" key="1">
    <source>
        <dbReference type="SAM" id="MobiDB-lite"/>
    </source>
</evidence>
<feature type="region of interest" description="Disordered" evidence="1">
    <location>
        <begin position="511"/>
        <end position="571"/>
    </location>
</feature>
<dbReference type="EMBL" id="JABMIG020000078">
    <property type="protein sequence ID" value="KAL3794681.1"/>
    <property type="molecule type" value="Genomic_DNA"/>
</dbReference>
<comment type="caution">
    <text evidence="3">The sequence shown here is derived from an EMBL/GenBank/DDBJ whole genome shotgun (WGS) entry which is preliminary data.</text>
</comment>
<evidence type="ECO:0000313" key="4">
    <source>
        <dbReference type="Proteomes" id="UP001516023"/>
    </source>
</evidence>
<evidence type="ECO:0000259" key="2">
    <source>
        <dbReference type="Pfam" id="PF20710"/>
    </source>
</evidence>
<keyword evidence="4" id="KW-1185">Reference proteome</keyword>
<dbReference type="AlphaFoldDB" id="A0ABD3Q3Z4"/>
<dbReference type="SUPFAM" id="SSF58113">
    <property type="entry name" value="Apolipoprotein A-I"/>
    <property type="match status" value="1"/>
</dbReference>
<reference evidence="3 4" key="1">
    <citation type="journal article" date="2020" name="G3 (Bethesda)">
        <title>Improved Reference Genome for Cyclotella cryptica CCMP332, a Model for Cell Wall Morphogenesis, Salinity Adaptation, and Lipid Production in Diatoms (Bacillariophyta).</title>
        <authorList>
            <person name="Roberts W.R."/>
            <person name="Downey K.M."/>
            <person name="Ruck E.C."/>
            <person name="Traller J.C."/>
            <person name="Alverson A.J."/>
        </authorList>
    </citation>
    <scope>NUCLEOTIDE SEQUENCE [LARGE SCALE GENOMIC DNA]</scope>
    <source>
        <strain evidence="3 4">CCMP332</strain>
    </source>
</reference>
<gene>
    <name evidence="3" type="ORF">HJC23_010109</name>
</gene>
<protein>
    <recommendedName>
        <fullName evidence="2">DUF6824 domain-containing protein</fullName>
    </recommendedName>
</protein>
<dbReference type="InterPro" id="IPR049227">
    <property type="entry name" value="DUF6824"/>
</dbReference>
<dbReference type="Pfam" id="PF20710">
    <property type="entry name" value="DUF6824"/>
    <property type="match status" value="1"/>
</dbReference>
<organism evidence="3 4">
    <name type="scientific">Cyclotella cryptica</name>
    <dbReference type="NCBI Taxonomy" id="29204"/>
    <lineage>
        <taxon>Eukaryota</taxon>
        <taxon>Sar</taxon>
        <taxon>Stramenopiles</taxon>
        <taxon>Ochrophyta</taxon>
        <taxon>Bacillariophyta</taxon>
        <taxon>Coscinodiscophyceae</taxon>
        <taxon>Thalassiosirophycidae</taxon>
        <taxon>Stephanodiscales</taxon>
        <taxon>Stephanodiscaceae</taxon>
        <taxon>Cyclotella</taxon>
    </lineage>
</organism>
<dbReference type="Proteomes" id="UP001516023">
    <property type="component" value="Unassembled WGS sequence"/>
</dbReference>
<name>A0ABD3Q3Z4_9STRA</name>
<accession>A0ABD3Q3Z4</accession>
<proteinExistence type="predicted"/>
<feature type="domain" description="DUF6824" evidence="2">
    <location>
        <begin position="19"/>
        <end position="113"/>
    </location>
</feature>
<evidence type="ECO:0000313" key="3">
    <source>
        <dbReference type="EMBL" id="KAL3794681.1"/>
    </source>
</evidence>